<accession>A0A238BQZ5</accession>
<dbReference type="InterPro" id="IPR036249">
    <property type="entry name" value="Thioredoxin-like_sf"/>
</dbReference>
<feature type="compositionally biased region" description="Acidic residues" evidence="1">
    <location>
        <begin position="183"/>
        <end position="199"/>
    </location>
</feature>
<dbReference type="Proteomes" id="UP000242913">
    <property type="component" value="Unassembled WGS sequence"/>
</dbReference>
<protein>
    <recommendedName>
        <fullName evidence="2">UBX domain-containing protein</fullName>
    </recommendedName>
</protein>
<dbReference type="InterPro" id="IPR006577">
    <property type="entry name" value="UAS"/>
</dbReference>
<dbReference type="EMBL" id="KZ270025">
    <property type="protein sequence ID" value="OZC07672.1"/>
    <property type="molecule type" value="Genomic_DNA"/>
</dbReference>
<organism evidence="3 4">
    <name type="scientific">Onchocerca flexuosa</name>
    <dbReference type="NCBI Taxonomy" id="387005"/>
    <lineage>
        <taxon>Eukaryota</taxon>
        <taxon>Metazoa</taxon>
        <taxon>Ecdysozoa</taxon>
        <taxon>Nematoda</taxon>
        <taxon>Chromadorea</taxon>
        <taxon>Rhabditida</taxon>
        <taxon>Spirurina</taxon>
        <taxon>Spiruromorpha</taxon>
        <taxon>Filarioidea</taxon>
        <taxon>Onchocercidae</taxon>
        <taxon>Onchocerca</taxon>
    </lineage>
</organism>
<dbReference type="OrthoDB" id="1920064at2759"/>
<feature type="domain" description="UBX" evidence="2">
    <location>
        <begin position="487"/>
        <end position="566"/>
    </location>
</feature>
<feature type="compositionally biased region" description="Low complexity" evidence="1">
    <location>
        <begin position="140"/>
        <end position="154"/>
    </location>
</feature>
<dbReference type="PANTHER" id="PTHR23322">
    <property type="entry name" value="FAS-ASSOCIATED PROTEIN"/>
    <property type="match status" value="1"/>
</dbReference>
<dbReference type="GO" id="GO:0043130">
    <property type="term" value="F:ubiquitin binding"/>
    <property type="evidence" value="ECO:0007669"/>
    <property type="project" value="TreeGrafter"/>
</dbReference>
<dbReference type="Pfam" id="PF00789">
    <property type="entry name" value="UBX"/>
    <property type="match status" value="1"/>
</dbReference>
<dbReference type="InterPro" id="IPR001012">
    <property type="entry name" value="UBX_dom"/>
</dbReference>
<dbReference type="Gene3D" id="3.40.30.10">
    <property type="entry name" value="Glutaredoxin"/>
    <property type="match status" value="1"/>
</dbReference>
<feature type="compositionally biased region" description="Polar residues" evidence="1">
    <location>
        <begin position="79"/>
        <end position="91"/>
    </location>
</feature>
<sequence length="569" mass="64723">MGDFDILTSDQTDMLRHFQEVTNIQDEQMALATLVSLNWDLPRAIEAQLCNDNNTGPMEVDDSFVIEHHNQATRRTVITELENQSRNNSLENDGEDPDFSFERMLAGGSLEESNSNQSPPHDNGSKTMNSSPSIERRRVLLTTSSSGSGSSSRAMRSHSRATEESQQNVSPAAAMRSFVIDAENSDSTDNDGNDDDDDVYHDGAPFGQLNEDGKTSFHDDRVPLVPSDFTSIDEALHNFVAVFEARYGANHPPFYSGSLQDALREALEAPGRPVAERRPLAVYLHNDHAIACNIFAKNVIISFCATSFGKNGVLCSGLVSSLLKGQFITWPWDITQKENRLKLFEWIDMLNVRDIRRTLEKFSVERFPLLVVIIKEKSVILPINVAWGCDGPEQVVNKLMEGLEEYQRIKNAEAAEERERIEREKIREEQAREYEQSLAQDRARQERLEREKNEQKAEEERRAKEEQDKTKRLQELAASLPMEPAAGETNIAIVRVRFPDGNMQLRRFRMSEPLRNIALFVESKGYSLDTHRIWTSDMPMKNVVESYDLNRSLADIKWPVREQITVDEK</sequence>
<dbReference type="PANTHER" id="PTHR23322:SF96">
    <property type="entry name" value="FAS-ASSOCIATED FACTOR 1"/>
    <property type="match status" value="1"/>
</dbReference>
<keyword evidence="4" id="KW-1185">Reference proteome</keyword>
<dbReference type="InterPro" id="IPR029071">
    <property type="entry name" value="Ubiquitin-like_domsf"/>
</dbReference>
<dbReference type="GO" id="GO:0036503">
    <property type="term" value="P:ERAD pathway"/>
    <property type="evidence" value="ECO:0007669"/>
    <property type="project" value="TreeGrafter"/>
</dbReference>
<evidence type="ECO:0000313" key="3">
    <source>
        <dbReference type="EMBL" id="OZC07672.1"/>
    </source>
</evidence>
<dbReference type="SUPFAM" id="SSF52833">
    <property type="entry name" value="Thioredoxin-like"/>
    <property type="match status" value="1"/>
</dbReference>
<dbReference type="Pfam" id="PF21021">
    <property type="entry name" value="FAF1"/>
    <property type="match status" value="1"/>
</dbReference>
<dbReference type="GO" id="GO:0005634">
    <property type="term" value="C:nucleus"/>
    <property type="evidence" value="ECO:0007669"/>
    <property type="project" value="TreeGrafter"/>
</dbReference>
<feature type="region of interest" description="Disordered" evidence="1">
    <location>
        <begin position="432"/>
        <end position="470"/>
    </location>
</feature>
<evidence type="ECO:0000256" key="1">
    <source>
        <dbReference type="SAM" id="MobiDB-lite"/>
    </source>
</evidence>
<dbReference type="InterPro" id="IPR050730">
    <property type="entry name" value="UBX_domain-protein"/>
</dbReference>
<evidence type="ECO:0000259" key="2">
    <source>
        <dbReference type="PROSITE" id="PS50033"/>
    </source>
</evidence>
<dbReference type="AlphaFoldDB" id="A0A238BQZ5"/>
<dbReference type="GO" id="GO:0005783">
    <property type="term" value="C:endoplasmic reticulum"/>
    <property type="evidence" value="ECO:0007669"/>
    <property type="project" value="TreeGrafter"/>
</dbReference>
<reference evidence="3 4" key="1">
    <citation type="submission" date="2015-12" db="EMBL/GenBank/DDBJ databases">
        <title>Draft genome of the nematode, Onchocerca flexuosa.</title>
        <authorList>
            <person name="Mitreva M."/>
        </authorList>
    </citation>
    <scope>NUCLEOTIDE SEQUENCE [LARGE SCALE GENOMIC DNA]</scope>
    <source>
        <strain evidence="3">Red Deer</strain>
    </source>
</reference>
<dbReference type="InterPro" id="IPR049483">
    <property type="entry name" value="FAF1_2-like_UAS"/>
</dbReference>
<proteinExistence type="predicted"/>
<dbReference type="SUPFAM" id="SSF54236">
    <property type="entry name" value="Ubiquitin-like"/>
    <property type="match status" value="1"/>
</dbReference>
<name>A0A238BQZ5_9BILA</name>
<dbReference type="SMART" id="SM00594">
    <property type="entry name" value="UAS"/>
    <property type="match status" value="1"/>
</dbReference>
<feature type="region of interest" description="Disordered" evidence="1">
    <location>
        <begin position="79"/>
        <end position="215"/>
    </location>
</feature>
<gene>
    <name evidence="3" type="ORF">X798_05308</name>
</gene>
<feature type="compositionally biased region" description="Polar residues" evidence="1">
    <location>
        <begin position="111"/>
        <end position="133"/>
    </location>
</feature>
<dbReference type="PROSITE" id="PS50033">
    <property type="entry name" value="UBX"/>
    <property type="match status" value="1"/>
</dbReference>
<evidence type="ECO:0000313" key="4">
    <source>
        <dbReference type="Proteomes" id="UP000242913"/>
    </source>
</evidence>
<dbReference type="Gene3D" id="1.10.8.10">
    <property type="entry name" value="DNA helicase RuvA subunit, C-terminal domain"/>
    <property type="match status" value="1"/>
</dbReference>
<dbReference type="Gene3D" id="3.10.20.90">
    <property type="entry name" value="Phosphatidylinositol 3-kinase Catalytic Subunit, Chain A, domain 1"/>
    <property type="match status" value="1"/>
</dbReference>
<dbReference type="Pfam" id="PF14555">
    <property type="entry name" value="UBA_4"/>
    <property type="match status" value="1"/>
</dbReference>